<proteinExistence type="predicted"/>
<gene>
    <name evidence="8" type="ORF">GIL414_LOCUS42956</name>
    <name evidence="9" type="ORF">GIL414_LOCUS48561</name>
</gene>
<evidence type="ECO:0000259" key="7">
    <source>
        <dbReference type="PROSITE" id="PS50174"/>
    </source>
</evidence>
<dbReference type="GO" id="GO:0001227">
    <property type="term" value="F:DNA-binding transcription repressor activity, RNA polymerase II-specific"/>
    <property type="evidence" value="ECO:0007669"/>
    <property type="project" value="TreeGrafter"/>
</dbReference>
<name>A0A8S3A847_9BILA</name>
<keyword evidence="4" id="KW-0862">Zinc</keyword>
<dbReference type="Pfam" id="PF01585">
    <property type="entry name" value="G-patch"/>
    <property type="match status" value="1"/>
</dbReference>
<evidence type="ECO:0000313" key="9">
    <source>
        <dbReference type="EMBL" id="CAF4833132.1"/>
    </source>
</evidence>
<dbReference type="PANTHER" id="PTHR46297:SF1">
    <property type="entry name" value="ZINC FINGER CCCH-TYPE WITH G PATCH DOMAIN-CONTAINING PROTEIN"/>
    <property type="match status" value="1"/>
</dbReference>
<keyword evidence="5" id="KW-0238">DNA-binding</keyword>
<dbReference type="GO" id="GO:0000978">
    <property type="term" value="F:RNA polymerase II cis-regulatory region sequence-specific DNA binding"/>
    <property type="evidence" value="ECO:0007669"/>
    <property type="project" value="TreeGrafter"/>
</dbReference>
<dbReference type="PANTHER" id="PTHR46297">
    <property type="entry name" value="ZINC FINGER CCCH-TYPE WITH G PATCH DOMAIN-CONTAINING PROTEIN"/>
    <property type="match status" value="1"/>
</dbReference>
<dbReference type="GO" id="GO:0005634">
    <property type="term" value="C:nucleus"/>
    <property type="evidence" value="ECO:0007669"/>
    <property type="project" value="UniProtKB-SubCell"/>
</dbReference>
<keyword evidence="3" id="KW-0863">Zinc-finger</keyword>
<dbReference type="PROSITE" id="PS50174">
    <property type="entry name" value="G_PATCH"/>
    <property type="match status" value="1"/>
</dbReference>
<evidence type="ECO:0000256" key="5">
    <source>
        <dbReference type="ARBA" id="ARBA00023125"/>
    </source>
</evidence>
<keyword evidence="6" id="KW-0539">Nucleus</keyword>
<evidence type="ECO:0000256" key="6">
    <source>
        <dbReference type="ARBA" id="ARBA00023242"/>
    </source>
</evidence>
<dbReference type="GO" id="GO:0008270">
    <property type="term" value="F:zinc ion binding"/>
    <property type="evidence" value="ECO:0007669"/>
    <property type="project" value="UniProtKB-KW"/>
</dbReference>
<protein>
    <recommendedName>
        <fullName evidence="7">G-patch domain-containing protein</fullName>
    </recommendedName>
</protein>
<sequence>MPSSSTDVPRLGNLGVWEKHTKGIGSKLLSKMGYKSGQGLGRNNQGLVNPIEANVLPKG</sequence>
<organism evidence="8 10">
    <name type="scientific">Rotaria magnacalcarata</name>
    <dbReference type="NCBI Taxonomy" id="392030"/>
    <lineage>
        <taxon>Eukaryota</taxon>
        <taxon>Metazoa</taxon>
        <taxon>Spiralia</taxon>
        <taxon>Gnathifera</taxon>
        <taxon>Rotifera</taxon>
        <taxon>Eurotatoria</taxon>
        <taxon>Bdelloidea</taxon>
        <taxon>Philodinida</taxon>
        <taxon>Philodinidae</taxon>
        <taxon>Rotaria</taxon>
    </lineage>
</organism>
<evidence type="ECO:0000256" key="3">
    <source>
        <dbReference type="ARBA" id="ARBA00022771"/>
    </source>
</evidence>
<dbReference type="Proteomes" id="UP000681720">
    <property type="component" value="Unassembled WGS sequence"/>
</dbReference>
<feature type="non-terminal residue" evidence="8">
    <location>
        <position position="1"/>
    </location>
</feature>
<dbReference type="SMART" id="SM00443">
    <property type="entry name" value="G_patch"/>
    <property type="match status" value="1"/>
</dbReference>
<evidence type="ECO:0000256" key="1">
    <source>
        <dbReference type="ARBA" id="ARBA00004123"/>
    </source>
</evidence>
<dbReference type="EMBL" id="CAJOBJ010125730">
    <property type="protein sequence ID" value="CAF4698326.1"/>
    <property type="molecule type" value="Genomic_DNA"/>
</dbReference>
<feature type="domain" description="G-patch" evidence="7">
    <location>
        <begin position="21"/>
        <end position="59"/>
    </location>
</feature>
<dbReference type="EMBL" id="CAJOBJ010157756">
    <property type="protein sequence ID" value="CAF4833132.1"/>
    <property type="molecule type" value="Genomic_DNA"/>
</dbReference>
<comment type="caution">
    <text evidence="8">The sequence shown here is derived from an EMBL/GenBank/DDBJ whole genome shotgun (WGS) entry which is preliminary data.</text>
</comment>
<evidence type="ECO:0000256" key="2">
    <source>
        <dbReference type="ARBA" id="ARBA00022723"/>
    </source>
</evidence>
<dbReference type="AlphaFoldDB" id="A0A8S3A847"/>
<evidence type="ECO:0000313" key="10">
    <source>
        <dbReference type="Proteomes" id="UP000681720"/>
    </source>
</evidence>
<keyword evidence="2" id="KW-0479">Metal-binding</keyword>
<evidence type="ECO:0000256" key="4">
    <source>
        <dbReference type="ARBA" id="ARBA00022833"/>
    </source>
</evidence>
<evidence type="ECO:0000313" key="8">
    <source>
        <dbReference type="EMBL" id="CAF4698326.1"/>
    </source>
</evidence>
<dbReference type="InterPro" id="IPR000467">
    <property type="entry name" value="G_patch_dom"/>
</dbReference>
<reference evidence="8" key="1">
    <citation type="submission" date="2021-02" db="EMBL/GenBank/DDBJ databases">
        <authorList>
            <person name="Nowell W R."/>
        </authorList>
    </citation>
    <scope>NUCLEOTIDE SEQUENCE</scope>
</reference>
<comment type="subcellular location">
    <subcellularLocation>
        <location evidence="1">Nucleus</location>
    </subcellularLocation>
</comment>
<accession>A0A8S3A847</accession>